<organism evidence="1">
    <name type="scientific">Arundo donax</name>
    <name type="common">Giant reed</name>
    <name type="synonym">Donax arundinaceus</name>
    <dbReference type="NCBI Taxonomy" id="35708"/>
    <lineage>
        <taxon>Eukaryota</taxon>
        <taxon>Viridiplantae</taxon>
        <taxon>Streptophyta</taxon>
        <taxon>Embryophyta</taxon>
        <taxon>Tracheophyta</taxon>
        <taxon>Spermatophyta</taxon>
        <taxon>Magnoliopsida</taxon>
        <taxon>Liliopsida</taxon>
        <taxon>Poales</taxon>
        <taxon>Poaceae</taxon>
        <taxon>PACMAD clade</taxon>
        <taxon>Arundinoideae</taxon>
        <taxon>Arundineae</taxon>
        <taxon>Arundo</taxon>
    </lineage>
</organism>
<sequence>MVLVKRRTMVPWMLLLSIWPRNSPNEVQNWRFLVNRWIHTVGR</sequence>
<protein>
    <submittedName>
        <fullName evidence="1">Uncharacterized protein</fullName>
    </submittedName>
</protein>
<dbReference type="EMBL" id="GBRH01185653">
    <property type="protein sequence ID" value="JAE12243.1"/>
    <property type="molecule type" value="Transcribed_RNA"/>
</dbReference>
<reference evidence="1" key="1">
    <citation type="submission" date="2014-09" db="EMBL/GenBank/DDBJ databases">
        <authorList>
            <person name="Magalhaes I.L.F."/>
            <person name="Oliveira U."/>
            <person name="Santos F.R."/>
            <person name="Vidigal T.H.D.A."/>
            <person name="Brescovit A.D."/>
            <person name="Santos A.J."/>
        </authorList>
    </citation>
    <scope>NUCLEOTIDE SEQUENCE</scope>
    <source>
        <tissue evidence="1">Shoot tissue taken approximately 20 cm above the soil surface</tissue>
    </source>
</reference>
<reference evidence="1" key="2">
    <citation type="journal article" date="2015" name="Data Brief">
        <title>Shoot transcriptome of the giant reed, Arundo donax.</title>
        <authorList>
            <person name="Barrero R.A."/>
            <person name="Guerrero F.D."/>
            <person name="Moolhuijzen P."/>
            <person name="Goolsby J.A."/>
            <person name="Tidwell J."/>
            <person name="Bellgard S.E."/>
            <person name="Bellgard M.I."/>
        </authorList>
    </citation>
    <scope>NUCLEOTIDE SEQUENCE</scope>
    <source>
        <tissue evidence="1">Shoot tissue taken approximately 20 cm above the soil surface</tissue>
    </source>
</reference>
<dbReference type="AlphaFoldDB" id="A0A0A9FV73"/>
<name>A0A0A9FV73_ARUDO</name>
<accession>A0A0A9FV73</accession>
<evidence type="ECO:0000313" key="1">
    <source>
        <dbReference type="EMBL" id="JAE12243.1"/>
    </source>
</evidence>
<proteinExistence type="predicted"/>